<evidence type="ECO:0000313" key="2">
    <source>
        <dbReference type="Proteomes" id="UP000078541"/>
    </source>
</evidence>
<accession>A0A195EQS8</accession>
<dbReference type="Proteomes" id="UP000078541">
    <property type="component" value="Unassembled WGS sequence"/>
</dbReference>
<organism evidence="1 2">
    <name type="scientific">Trachymyrmex septentrionalis</name>
    <dbReference type="NCBI Taxonomy" id="34720"/>
    <lineage>
        <taxon>Eukaryota</taxon>
        <taxon>Metazoa</taxon>
        <taxon>Ecdysozoa</taxon>
        <taxon>Arthropoda</taxon>
        <taxon>Hexapoda</taxon>
        <taxon>Insecta</taxon>
        <taxon>Pterygota</taxon>
        <taxon>Neoptera</taxon>
        <taxon>Endopterygota</taxon>
        <taxon>Hymenoptera</taxon>
        <taxon>Apocrita</taxon>
        <taxon>Aculeata</taxon>
        <taxon>Formicoidea</taxon>
        <taxon>Formicidae</taxon>
        <taxon>Myrmicinae</taxon>
        <taxon>Trachymyrmex</taxon>
    </lineage>
</organism>
<gene>
    <name evidence="1" type="ORF">ALC56_15227</name>
</gene>
<protein>
    <submittedName>
        <fullName evidence="1">Uncharacterized protein</fullName>
    </submittedName>
</protein>
<keyword evidence="2" id="KW-1185">Reference proteome</keyword>
<dbReference type="AlphaFoldDB" id="A0A195EQS8"/>
<dbReference type="EMBL" id="KQ982021">
    <property type="protein sequence ID" value="KYN30531.1"/>
    <property type="molecule type" value="Genomic_DNA"/>
</dbReference>
<proteinExistence type="predicted"/>
<name>A0A195EQS8_9HYME</name>
<evidence type="ECO:0000313" key="1">
    <source>
        <dbReference type="EMBL" id="KYN30531.1"/>
    </source>
</evidence>
<sequence>MEKNSRGFDISIELSEHGKFNVISSKLLAADLKTHQRMLLLQSAK</sequence>
<reference evidence="1 2" key="1">
    <citation type="submission" date="2016-03" db="EMBL/GenBank/DDBJ databases">
        <title>Trachymyrmex septentrionalis WGS genome.</title>
        <authorList>
            <person name="Nygaard S."/>
            <person name="Hu H."/>
            <person name="Boomsma J."/>
            <person name="Zhang G."/>
        </authorList>
    </citation>
    <scope>NUCLEOTIDE SEQUENCE [LARGE SCALE GENOMIC DNA]</scope>
    <source>
        <strain evidence="1">Tsep2-gDNA-1</strain>
        <tissue evidence="1">Whole body</tissue>
    </source>
</reference>